<proteinExistence type="predicted"/>
<reference evidence="1 2" key="1">
    <citation type="submission" date="2019-01" db="EMBL/GenBank/DDBJ databases">
        <title>Nocardioides guangzhouensis sp. nov., an actinobacterium isolated from soil.</title>
        <authorList>
            <person name="Fu Y."/>
            <person name="Cai Y."/>
            <person name="Lin Z."/>
            <person name="Chen P."/>
        </authorList>
    </citation>
    <scope>NUCLEOTIDE SEQUENCE [LARGE SCALE GENOMIC DNA]</scope>
    <source>
        <strain evidence="1 2">130</strain>
    </source>
</reference>
<protein>
    <submittedName>
        <fullName evidence="1">Class I SAM-dependent methyltransferase</fullName>
    </submittedName>
</protein>
<dbReference type="Proteomes" id="UP000295198">
    <property type="component" value="Unassembled WGS sequence"/>
</dbReference>
<dbReference type="Pfam" id="PF13578">
    <property type="entry name" value="Methyltransf_24"/>
    <property type="match status" value="1"/>
</dbReference>
<keyword evidence="2" id="KW-1185">Reference proteome</keyword>
<accession>A0A4V1XZV2</accession>
<comment type="caution">
    <text evidence="1">The sequence shown here is derived from an EMBL/GenBank/DDBJ whole genome shotgun (WGS) entry which is preliminary data.</text>
</comment>
<evidence type="ECO:0000313" key="1">
    <source>
        <dbReference type="EMBL" id="RYP88039.1"/>
    </source>
</evidence>
<dbReference type="GO" id="GO:0008168">
    <property type="term" value="F:methyltransferase activity"/>
    <property type="evidence" value="ECO:0007669"/>
    <property type="project" value="UniProtKB-KW"/>
</dbReference>
<dbReference type="SUPFAM" id="SSF53335">
    <property type="entry name" value="S-adenosyl-L-methionine-dependent methyltransferases"/>
    <property type="match status" value="1"/>
</dbReference>
<dbReference type="AlphaFoldDB" id="A0A4V1XZV2"/>
<organism evidence="1 2">
    <name type="scientific">Nocardioides guangzhouensis</name>
    <dbReference type="NCBI Taxonomy" id="2497878"/>
    <lineage>
        <taxon>Bacteria</taxon>
        <taxon>Bacillati</taxon>
        <taxon>Actinomycetota</taxon>
        <taxon>Actinomycetes</taxon>
        <taxon>Propionibacteriales</taxon>
        <taxon>Nocardioidaceae</taxon>
        <taxon>Nocardioides</taxon>
    </lineage>
</organism>
<dbReference type="Gene3D" id="3.40.50.150">
    <property type="entry name" value="Vaccinia Virus protein VP39"/>
    <property type="match status" value="1"/>
</dbReference>
<dbReference type="EMBL" id="SDKM01000004">
    <property type="protein sequence ID" value="RYP88039.1"/>
    <property type="molecule type" value="Genomic_DNA"/>
</dbReference>
<gene>
    <name evidence="1" type="ORF">EKO23_04105</name>
</gene>
<dbReference type="InterPro" id="IPR029063">
    <property type="entry name" value="SAM-dependent_MTases_sf"/>
</dbReference>
<keyword evidence="1" id="KW-0808">Transferase</keyword>
<dbReference type="RefSeq" id="WP_134714373.1">
    <property type="nucleotide sequence ID" value="NZ_SDKM01000004.1"/>
</dbReference>
<name>A0A4V1XZV2_9ACTN</name>
<keyword evidence="1" id="KW-0489">Methyltransferase</keyword>
<dbReference type="OrthoDB" id="799111at2"/>
<dbReference type="GO" id="GO:0032259">
    <property type="term" value="P:methylation"/>
    <property type="evidence" value="ECO:0007669"/>
    <property type="project" value="UniProtKB-KW"/>
</dbReference>
<sequence length="250" mass="28126">MRYTTFLAQLHALLEPRAYLEIGIRNGMSLSLARCPAVGVDPAYRVTAELSGEVHLHRTTSDEFFAREKPLAALRDPVDLAFIDGLHLFEFALRDLINTERHCSPASVIVFDDVLPRTVDEAARQRHTSAWTGDVYSVIPTLQRHRPDVTTVLVDTQPTGLMLVLGLDPADSTLVDEYDAIMAEFRRPDPQPVPRQILERSAVHAPERILEAGFWSVLREQRNAPAPDFHRRLREQLAADLGEAYAPMDN</sequence>
<evidence type="ECO:0000313" key="2">
    <source>
        <dbReference type="Proteomes" id="UP000295198"/>
    </source>
</evidence>